<evidence type="ECO:0000313" key="2">
    <source>
        <dbReference type="Proteomes" id="UP001248709"/>
    </source>
</evidence>
<reference evidence="1 2" key="1">
    <citation type="submission" date="2023-07" db="EMBL/GenBank/DDBJ databases">
        <title>Genomic Encyclopedia of Type Strains, Phase IV (KMG-IV): sequencing the most valuable type-strain genomes for metagenomic binning, comparative biology and taxonomic classification.</title>
        <authorList>
            <person name="Goeker M."/>
        </authorList>
    </citation>
    <scope>NUCLEOTIDE SEQUENCE [LARGE SCALE GENOMIC DNA]</scope>
    <source>
        <strain evidence="1 2">T98</strain>
    </source>
</reference>
<proteinExistence type="predicted"/>
<keyword evidence="2" id="KW-1185">Reference proteome</keyword>
<dbReference type="RefSeq" id="WP_269636717.1">
    <property type="nucleotide sequence ID" value="NZ_JAUSUY010000011.1"/>
</dbReference>
<sequence>MQGLPYPAIQLHSQTNDLIIFSGPYEISKLEGKPEGGGFKPSS</sequence>
<dbReference type="Proteomes" id="UP001248709">
    <property type="component" value="Unassembled WGS sequence"/>
</dbReference>
<evidence type="ECO:0000313" key="1">
    <source>
        <dbReference type="EMBL" id="MDT3427260.1"/>
    </source>
</evidence>
<comment type="caution">
    <text evidence="1">The sequence shown here is derived from an EMBL/GenBank/DDBJ whole genome shotgun (WGS) entry which is preliminary data.</text>
</comment>
<name>A0ABU3HC43_9BACL</name>
<accession>A0ABU3HC43</accession>
<gene>
    <name evidence="1" type="ORF">J2Z22_002811</name>
</gene>
<dbReference type="EMBL" id="JAUSUY010000011">
    <property type="protein sequence ID" value="MDT3427260.1"/>
    <property type="molecule type" value="Genomic_DNA"/>
</dbReference>
<protein>
    <submittedName>
        <fullName evidence="1">Uncharacterized protein</fullName>
    </submittedName>
</protein>
<organism evidence="1 2">
    <name type="scientific">Paenibacillus forsythiae</name>
    <dbReference type="NCBI Taxonomy" id="365616"/>
    <lineage>
        <taxon>Bacteria</taxon>
        <taxon>Bacillati</taxon>
        <taxon>Bacillota</taxon>
        <taxon>Bacilli</taxon>
        <taxon>Bacillales</taxon>
        <taxon>Paenibacillaceae</taxon>
        <taxon>Paenibacillus</taxon>
    </lineage>
</organism>